<name>A0ABW4LG80_9MICO</name>
<evidence type="ECO:0000259" key="1">
    <source>
        <dbReference type="Pfam" id="PF05368"/>
    </source>
</evidence>
<evidence type="ECO:0000313" key="3">
    <source>
        <dbReference type="Proteomes" id="UP001597347"/>
    </source>
</evidence>
<protein>
    <submittedName>
        <fullName evidence="2">SDR family oxidoreductase</fullName>
    </submittedName>
</protein>
<reference evidence="3" key="1">
    <citation type="journal article" date="2019" name="Int. J. Syst. Evol. Microbiol.">
        <title>The Global Catalogue of Microorganisms (GCM) 10K type strain sequencing project: providing services to taxonomists for standard genome sequencing and annotation.</title>
        <authorList>
            <consortium name="The Broad Institute Genomics Platform"/>
            <consortium name="The Broad Institute Genome Sequencing Center for Infectious Disease"/>
            <person name="Wu L."/>
            <person name="Ma J."/>
        </authorList>
    </citation>
    <scope>NUCLEOTIDE SEQUENCE [LARGE SCALE GENOMIC DNA]</scope>
    <source>
        <strain evidence="3">CGMCC 1.12471</strain>
    </source>
</reference>
<keyword evidence="3" id="KW-1185">Reference proteome</keyword>
<dbReference type="SUPFAM" id="SSF51735">
    <property type="entry name" value="NAD(P)-binding Rossmann-fold domains"/>
    <property type="match status" value="1"/>
</dbReference>
<dbReference type="RefSeq" id="WP_377935173.1">
    <property type="nucleotide sequence ID" value="NZ_JBHUEA010000018.1"/>
</dbReference>
<accession>A0ABW4LG80</accession>
<feature type="domain" description="NmrA-like" evidence="1">
    <location>
        <begin position="7"/>
        <end position="227"/>
    </location>
</feature>
<sequence length="306" mass="32252">MTPAPDVLVIGATGSLGGATLAALRERGRGARVLVRRRRPDLVHPLTEQVVGDLGDAASVRAALVGIRAAFYVSPHEEAELAYARRFVEEAERAGVRVVFAGVHATRRTLAGRLEGAVVRRIMPHYRGKLAIGALIEREATDAVLLTPTAFFQNDELFLEDIAAGVYPAPLKGFSMVSTADVGAVAARALLEPGFPPGTHRVVGPRSMTGAEVAAAWSRALGRPVRHTGDDAAAWARTADLRLAAGRKGEDYRGSFAGLGRHRLTASAKDVARTAALLGRPPQDYADWAAEVVAAGRVPVTAPTPA</sequence>
<comment type="caution">
    <text evidence="2">The sequence shown here is derived from an EMBL/GenBank/DDBJ whole genome shotgun (WGS) entry which is preliminary data.</text>
</comment>
<dbReference type="Gene3D" id="3.40.50.720">
    <property type="entry name" value="NAD(P)-binding Rossmann-like Domain"/>
    <property type="match status" value="1"/>
</dbReference>
<gene>
    <name evidence="2" type="ORF">ACFSBI_11845</name>
</gene>
<evidence type="ECO:0000313" key="2">
    <source>
        <dbReference type="EMBL" id="MFD1722243.1"/>
    </source>
</evidence>
<proteinExistence type="predicted"/>
<dbReference type="PANTHER" id="PTHR43162">
    <property type="match status" value="1"/>
</dbReference>
<dbReference type="Proteomes" id="UP001597347">
    <property type="component" value="Unassembled WGS sequence"/>
</dbReference>
<dbReference type="InterPro" id="IPR036291">
    <property type="entry name" value="NAD(P)-bd_dom_sf"/>
</dbReference>
<dbReference type="InterPro" id="IPR051604">
    <property type="entry name" value="Ergot_Alk_Oxidoreductase"/>
</dbReference>
<dbReference type="EMBL" id="JBHUEA010000018">
    <property type="protein sequence ID" value="MFD1722243.1"/>
    <property type="molecule type" value="Genomic_DNA"/>
</dbReference>
<dbReference type="PANTHER" id="PTHR43162:SF1">
    <property type="entry name" value="PRESTALK A DIFFERENTIATION PROTEIN A"/>
    <property type="match status" value="1"/>
</dbReference>
<dbReference type="InterPro" id="IPR008030">
    <property type="entry name" value="NmrA-like"/>
</dbReference>
<dbReference type="Pfam" id="PF05368">
    <property type="entry name" value="NmrA"/>
    <property type="match status" value="1"/>
</dbReference>
<organism evidence="2 3">
    <name type="scientific">Amnibacterium endophyticum</name>
    <dbReference type="NCBI Taxonomy" id="2109337"/>
    <lineage>
        <taxon>Bacteria</taxon>
        <taxon>Bacillati</taxon>
        <taxon>Actinomycetota</taxon>
        <taxon>Actinomycetes</taxon>
        <taxon>Micrococcales</taxon>
        <taxon>Microbacteriaceae</taxon>
        <taxon>Amnibacterium</taxon>
    </lineage>
</organism>